<dbReference type="EMBL" id="AP018929">
    <property type="protein sequence ID" value="BBG25372.1"/>
    <property type="molecule type" value="Genomic_DNA"/>
</dbReference>
<reference evidence="5" key="1">
    <citation type="submission" date="2018-09" db="EMBL/GenBank/DDBJ databases">
        <title>Complete Genome Sequencing of Sulfolobus sp. JCM 16834.</title>
        <authorList>
            <person name="Kato S."/>
            <person name="Itoh T."/>
            <person name="Ohkuma M."/>
        </authorList>
    </citation>
    <scope>NUCLEOTIDE SEQUENCE [LARGE SCALE GENOMIC DNA]</scope>
    <source>
        <strain evidence="5">IC-007</strain>
    </source>
</reference>
<dbReference type="OrthoDB" id="25344at2157"/>
<keyword evidence="4" id="KW-1185">Reference proteome</keyword>
<accession>A0A510E6Q9</accession>
<dbReference type="STRING" id="1294262.GCA_001316085_00641"/>
<evidence type="ECO:0000313" key="2">
    <source>
        <dbReference type="EMBL" id="BBG25372.1"/>
    </source>
</evidence>
<protein>
    <submittedName>
        <fullName evidence="3">DNA replication and repair protein RecF</fullName>
    </submittedName>
</protein>
<gene>
    <name evidence="2" type="ORF">IC006_2707</name>
    <name evidence="3" type="ORF">IC007_2721</name>
</gene>
<feature type="domain" description="Endonuclease GajA/Old nuclease/RecF-like AAA" evidence="1">
    <location>
        <begin position="1"/>
        <end position="62"/>
    </location>
</feature>
<dbReference type="RefSeq" id="WP_149528849.1">
    <property type="nucleotide sequence ID" value="NZ_AP018929.1"/>
</dbReference>
<dbReference type="Pfam" id="PF13175">
    <property type="entry name" value="AAA_15"/>
    <property type="match status" value="2"/>
</dbReference>
<dbReference type="Proteomes" id="UP000325030">
    <property type="component" value="Chromosome"/>
</dbReference>
<dbReference type="PANTHER" id="PTHR43581:SF4">
    <property type="entry name" value="ATP_GTP PHOSPHATASE"/>
    <property type="match status" value="1"/>
</dbReference>
<proteinExistence type="predicted"/>
<feature type="domain" description="Endonuclease GajA/Old nuclease/RecF-like AAA" evidence="1">
    <location>
        <begin position="182"/>
        <end position="285"/>
    </location>
</feature>
<dbReference type="SUPFAM" id="SSF52540">
    <property type="entry name" value="P-loop containing nucleoside triphosphate hydrolases"/>
    <property type="match status" value="1"/>
</dbReference>
<organism evidence="3 5">
    <name type="scientific">Sulfuracidifex tepidarius</name>
    <dbReference type="NCBI Taxonomy" id="1294262"/>
    <lineage>
        <taxon>Archaea</taxon>
        <taxon>Thermoproteota</taxon>
        <taxon>Thermoprotei</taxon>
        <taxon>Sulfolobales</taxon>
        <taxon>Sulfolobaceae</taxon>
        <taxon>Sulfuracidifex</taxon>
    </lineage>
</organism>
<dbReference type="PANTHER" id="PTHR43581">
    <property type="entry name" value="ATP/GTP PHOSPHATASE"/>
    <property type="match status" value="1"/>
</dbReference>
<name>A0A510E6Q9_9CREN</name>
<evidence type="ECO:0000259" key="1">
    <source>
        <dbReference type="Pfam" id="PF13175"/>
    </source>
</evidence>
<evidence type="ECO:0000313" key="5">
    <source>
        <dbReference type="Proteomes" id="UP000325030"/>
    </source>
</evidence>
<dbReference type="EMBL" id="AP018930">
    <property type="protein sequence ID" value="BBG28166.1"/>
    <property type="molecule type" value="Genomic_DNA"/>
</dbReference>
<reference evidence="3 4" key="2">
    <citation type="journal article" date="2020" name="Int. J. Syst. Evol. Microbiol.">
        <title>Sulfuracidifex tepidarius gen. nov., sp. nov. and transfer of Sulfolobus metallicus Huber and Stetter 1992 to the genus Sulfuracidifex as Sulfuracidifex metallicus comb. nov.</title>
        <authorList>
            <person name="Itoh T."/>
            <person name="Miura T."/>
            <person name="Sakai H.D."/>
            <person name="Kato S."/>
            <person name="Ohkuma M."/>
            <person name="Takashina T."/>
        </authorList>
    </citation>
    <scope>NUCLEOTIDE SEQUENCE</scope>
    <source>
        <strain evidence="2 4">IC-006</strain>
        <strain evidence="3">IC-007</strain>
    </source>
</reference>
<dbReference type="KEGG" id="step:IC006_2707"/>
<dbReference type="Gene3D" id="3.40.50.300">
    <property type="entry name" value="P-loop containing nucleotide triphosphate hydrolases"/>
    <property type="match status" value="1"/>
</dbReference>
<dbReference type="Proteomes" id="UP000322983">
    <property type="component" value="Chromosome"/>
</dbReference>
<dbReference type="InterPro" id="IPR051396">
    <property type="entry name" value="Bact_Antivir_Def_Nuclease"/>
</dbReference>
<evidence type="ECO:0000313" key="3">
    <source>
        <dbReference type="EMBL" id="BBG28166.1"/>
    </source>
</evidence>
<accession>A0A510DYQ9</accession>
<dbReference type="AlphaFoldDB" id="A0A510E6Q9"/>
<dbReference type="GeneID" id="41718991"/>
<evidence type="ECO:0000313" key="4">
    <source>
        <dbReference type="Proteomes" id="UP000322983"/>
    </source>
</evidence>
<dbReference type="InterPro" id="IPR041685">
    <property type="entry name" value="AAA_GajA/Old/RecF-like"/>
</dbReference>
<sequence length="495" mass="56733">MKITDLHIQNFKSISEIELNDIGGFNVVVGYNGYGKTNFLTAVYLFLRNLSSGIEKKSIEDRNNELLLLWKGYDTSSEMKLGGRVEFTSEEANKILGKNAPIILEVENEVKYSGGYAEWTVNRLVINGSPPGKDDLQIVKKISDYASQHVEYVPIFDQTYFDETMKRMMDMNSSPINLRRYWYDFVNLVSKTIPEIKGMEFWEGRKLVLNVYDMPIYIDWAASGFQRVLLMLFIIWLSGNKILLVEEPEINMHPTLQSKIVKLMKSWTDSGVLQAFVTTHSPYIVSSTVDSYVVLRRNQGSSTAVLVKPREGLKNVLSILKANLSDIVFNRIIILTDSNAEPVVVSNWLRRLNIIPEDSGVQIFKVASNLELDNWLKLRKMLKLDMIFLGMCDSIDVSLRDYCVPMSREVESYYNKQVLLNVLKNVGISPDDKELKDLGKEENLKWLYNLMKKRGIDYNQLRMSIGEMISQVDTVEIPKEIEILANKIKSIQAVN</sequence>
<dbReference type="InterPro" id="IPR027417">
    <property type="entry name" value="P-loop_NTPase"/>
</dbReference>